<dbReference type="RefSeq" id="WP_311662989.1">
    <property type="nucleotide sequence ID" value="NZ_JAVRHT010000015.1"/>
</dbReference>
<evidence type="ECO:0000256" key="1">
    <source>
        <dbReference type="SAM" id="Phobius"/>
    </source>
</evidence>
<evidence type="ECO:0000313" key="3">
    <source>
        <dbReference type="Proteomes" id="UP001267426"/>
    </source>
</evidence>
<dbReference type="Proteomes" id="UP001267426">
    <property type="component" value="Unassembled WGS sequence"/>
</dbReference>
<keyword evidence="3" id="KW-1185">Reference proteome</keyword>
<proteinExistence type="predicted"/>
<sequence length="95" mass="9908">MPDPPLSAVPRPAAPALPARSAEPHLKTWRRFAPLGLASVGFGLSLVGEATLRKGRGEPFVLYGTAALCVVNAGLCLFGEAVKHRAVADILRPAP</sequence>
<protein>
    <submittedName>
        <fullName evidence="2">Uncharacterized protein</fullName>
    </submittedName>
</protein>
<name>A0ABU3BQU3_9BACT</name>
<gene>
    <name evidence="2" type="ORF">RM540_07775</name>
</gene>
<organism evidence="2 3">
    <name type="scientific">Rubrivirga litoralis</name>
    <dbReference type="NCBI Taxonomy" id="3075598"/>
    <lineage>
        <taxon>Bacteria</taxon>
        <taxon>Pseudomonadati</taxon>
        <taxon>Rhodothermota</taxon>
        <taxon>Rhodothermia</taxon>
        <taxon>Rhodothermales</taxon>
        <taxon>Rubricoccaceae</taxon>
        <taxon>Rubrivirga</taxon>
    </lineage>
</organism>
<accession>A0ABU3BQU3</accession>
<keyword evidence="1" id="KW-1133">Transmembrane helix</keyword>
<comment type="caution">
    <text evidence="2">The sequence shown here is derived from an EMBL/GenBank/DDBJ whole genome shotgun (WGS) entry which is preliminary data.</text>
</comment>
<keyword evidence="1" id="KW-0472">Membrane</keyword>
<feature type="transmembrane region" description="Helical" evidence="1">
    <location>
        <begin position="60"/>
        <end position="82"/>
    </location>
</feature>
<reference evidence="2 3" key="1">
    <citation type="submission" date="2023-09" db="EMBL/GenBank/DDBJ databases">
        <authorList>
            <person name="Rey-Velasco X."/>
        </authorList>
    </citation>
    <scope>NUCLEOTIDE SEQUENCE [LARGE SCALE GENOMIC DNA]</scope>
    <source>
        <strain evidence="2 3">F394</strain>
    </source>
</reference>
<evidence type="ECO:0000313" key="2">
    <source>
        <dbReference type="EMBL" id="MDT0631647.1"/>
    </source>
</evidence>
<keyword evidence="1" id="KW-0812">Transmembrane</keyword>
<dbReference type="EMBL" id="JAVRHT010000015">
    <property type="protein sequence ID" value="MDT0631647.1"/>
    <property type="molecule type" value="Genomic_DNA"/>
</dbReference>